<evidence type="ECO:0000313" key="3">
    <source>
        <dbReference type="Proteomes" id="UP001500804"/>
    </source>
</evidence>
<name>A0ABP9NDC0_9PSEU</name>
<gene>
    <name evidence="2" type="ORF">GCM10023320_13370</name>
</gene>
<feature type="compositionally biased region" description="Basic and acidic residues" evidence="1">
    <location>
        <begin position="94"/>
        <end position="106"/>
    </location>
</feature>
<protein>
    <submittedName>
        <fullName evidence="2">Uncharacterized protein</fullName>
    </submittedName>
</protein>
<keyword evidence="3" id="KW-1185">Reference proteome</keyword>
<accession>A0ABP9NDC0</accession>
<sequence>MLVSNTDMKVPTTSTHSGSTQPRPGAGADPTPLDGFGAGCGPVPGVDRGAVDAREAAESGPVPFEPAGGALTASAVPHAARWPEAAACADSAAEPDREDSATRPPP</sequence>
<reference evidence="3" key="1">
    <citation type="journal article" date="2019" name="Int. J. Syst. Evol. Microbiol.">
        <title>The Global Catalogue of Microorganisms (GCM) 10K type strain sequencing project: providing services to taxonomists for standard genome sequencing and annotation.</title>
        <authorList>
            <consortium name="The Broad Institute Genomics Platform"/>
            <consortium name="The Broad Institute Genome Sequencing Center for Infectious Disease"/>
            <person name="Wu L."/>
            <person name="Ma J."/>
        </authorList>
    </citation>
    <scope>NUCLEOTIDE SEQUENCE [LARGE SCALE GENOMIC DNA]</scope>
    <source>
        <strain evidence="3">JCM 18302</strain>
    </source>
</reference>
<comment type="caution">
    <text evidence="2">The sequence shown here is derived from an EMBL/GenBank/DDBJ whole genome shotgun (WGS) entry which is preliminary data.</text>
</comment>
<evidence type="ECO:0000313" key="2">
    <source>
        <dbReference type="EMBL" id="GAA5115118.1"/>
    </source>
</evidence>
<dbReference type="EMBL" id="BAABJO010000004">
    <property type="protein sequence ID" value="GAA5115118.1"/>
    <property type="molecule type" value="Genomic_DNA"/>
</dbReference>
<feature type="region of interest" description="Disordered" evidence="1">
    <location>
        <begin position="1"/>
        <end position="106"/>
    </location>
</feature>
<feature type="compositionally biased region" description="Polar residues" evidence="1">
    <location>
        <begin position="1"/>
        <end position="22"/>
    </location>
</feature>
<dbReference type="Proteomes" id="UP001500804">
    <property type="component" value="Unassembled WGS sequence"/>
</dbReference>
<proteinExistence type="predicted"/>
<evidence type="ECO:0000256" key="1">
    <source>
        <dbReference type="SAM" id="MobiDB-lite"/>
    </source>
</evidence>
<organism evidence="2 3">
    <name type="scientific">Pseudonocardia adelaidensis</name>
    <dbReference type="NCBI Taxonomy" id="648754"/>
    <lineage>
        <taxon>Bacteria</taxon>
        <taxon>Bacillati</taxon>
        <taxon>Actinomycetota</taxon>
        <taxon>Actinomycetes</taxon>
        <taxon>Pseudonocardiales</taxon>
        <taxon>Pseudonocardiaceae</taxon>
        <taxon>Pseudonocardia</taxon>
    </lineage>
</organism>